<keyword evidence="3" id="KW-1185">Reference proteome</keyword>
<protein>
    <submittedName>
        <fullName evidence="2">Uncharacterized protein</fullName>
    </submittedName>
</protein>
<name>A0AA88DJ08_FICCA</name>
<reference evidence="2" key="1">
    <citation type="submission" date="2023-07" db="EMBL/GenBank/DDBJ databases">
        <title>draft genome sequence of fig (Ficus carica).</title>
        <authorList>
            <person name="Takahashi T."/>
            <person name="Nishimura K."/>
        </authorList>
    </citation>
    <scope>NUCLEOTIDE SEQUENCE</scope>
</reference>
<gene>
    <name evidence="2" type="ORF">TIFTF001_017359</name>
</gene>
<organism evidence="2 3">
    <name type="scientific">Ficus carica</name>
    <name type="common">Common fig</name>
    <dbReference type="NCBI Taxonomy" id="3494"/>
    <lineage>
        <taxon>Eukaryota</taxon>
        <taxon>Viridiplantae</taxon>
        <taxon>Streptophyta</taxon>
        <taxon>Embryophyta</taxon>
        <taxon>Tracheophyta</taxon>
        <taxon>Spermatophyta</taxon>
        <taxon>Magnoliopsida</taxon>
        <taxon>eudicotyledons</taxon>
        <taxon>Gunneridae</taxon>
        <taxon>Pentapetalae</taxon>
        <taxon>rosids</taxon>
        <taxon>fabids</taxon>
        <taxon>Rosales</taxon>
        <taxon>Moraceae</taxon>
        <taxon>Ficeae</taxon>
        <taxon>Ficus</taxon>
    </lineage>
</organism>
<comment type="caution">
    <text evidence="2">The sequence shown here is derived from an EMBL/GenBank/DDBJ whole genome shotgun (WGS) entry which is preliminary data.</text>
</comment>
<accession>A0AA88DJ08</accession>
<dbReference type="Proteomes" id="UP001187192">
    <property type="component" value="Unassembled WGS sequence"/>
</dbReference>
<dbReference type="AlphaFoldDB" id="A0AA88DJ08"/>
<evidence type="ECO:0000313" key="3">
    <source>
        <dbReference type="Proteomes" id="UP001187192"/>
    </source>
</evidence>
<feature type="compositionally biased region" description="Polar residues" evidence="1">
    <location>
        <begin position="17"/>
        <end position="30"/>
    </location>
</feature>
<feature type="region of interest" description="Disordered" evidence="1">
    <location>
        <begin position="1"/>
        <end position="30"/>
    </location>
</feature>
<dbReference type="EMBL" id="BTGU01000027">
    <property type="protein sequence ID" value="GMN48189.1"/>
    <property type="molecule type" value="Genomic_DNA"/>
</dbReference>
<evidence type="ECO:0000313" key="2">
    <source>
        <dbReference type="EMBL" id="GMN48189.1"/>
    </source>
</evidence>
<evidence type="ECO:0000256" key="1">
    <source>
        <dbReference type="SAM" id="MobiDB-lite"/>
    </source>
</evidence>
<proteinExistence type="predicted"/>
<sequence>MTLACHDFVGSGHQQRHTSMVQSSPGRRLQQESYVGMTTGQGGTNECFLVPIPASKVIPIPT</sequence>